<dbReference type="SUPFAM" id="SSF48613">
    <property type="entry name" value="Heme oxygenase-like"/>
    <property type="match status" value="1"/>
</dbReference>
<comment type="function">
    <text evidence="1">Catalyzes an amino-pyrimidine hydrolysis reaction at the C5' of the pyrimidine moiety of thiamine compounds, a reaction that is part of a thiamine salvage pathway. Thus, catalyzes the conversion of 4-amino-5-aminomethyl-2-methylpyrimidine to 4-amino-5-hydroxymethyl-2-methylpyrimidine (HMP).</text>
</comment>
<dbReference type="EMBL" id="JACHJT010000001">
    <property type="protein sequence ID" value="MBB4932661.1"/>
    <property type="molecule type" value="Genomic_DNA"/>
</dbReference>
<comment type="catalytic activity">
    <reaction evidence="1">
        <text>thiamine + H2O = 5-(2-hydroxyethyl)-4-methylthiazole + 4-amino-5-hydroxymethyl-2-methylpyrimidine + H(+)</text>
        <dbReference type="Rhea" id="RHEA:17509"/>
        <dbReference type="ChEBI" id="CHEBI:15377"/>
        <dbReference type="ChEBI" id="CHEBI:15378"/>
        <dbReference type="ChEBI" id="CHEBI:16892"/>
        <dbReference type="ChEBI" id="CHEBI:17957"/>
        <dbReference type="ChEBI" id="CHEBI:18385"/>
        <dbReference type="EC" id="3.5.99.2"/>
    </reaction>
</comment>
<comment type="caution">
    <text evidence="3">The sequence shown here is derived from an EMBL/GenBank/DDBJ whole genome shotgun (WGS) entry which is preliminary data.</text>
</comment>
<feature type="active site" description="Proton donor" evidence="2">
    <location>
        <position position="208"/>
    </location>
</feature>
<dbReference type="EC" id="3.5.99.2" evidence="1"/>
<dbReference type="GO" id="GO:0009228">
    <property type="term" value="P:thiamine biosynthetic process"/>
    <property type="evidence" value="ECO:0007669"/>
    <property type="project" value="UniProtKB-KW"/>
</dbReference>
<gene>
    <name evidence="3" type="ORF">F4561_003481</name>
</gene>
<keyword evidence="1 3" id="KW-0378">Hydrolase</keyword>
<keyword evidence="1" id="KW-0784">Thiamine biosynthesis</keyword>
<proteinExistence type="inferred from homology"/>
<dbReference type="GO" id="GO:0009229">
    <property type="term" value="P:thiamine diphosphate biosynthetic process"/>
    <property type="evidence" value="ECO:0007669"/>
    <property type="project" value="UniProtKB-UniPathway"/>
</dbReference>
<evidence type="ECO:0000256" key="1">
    <source>
        <dbReference type="PIRNR" id="PIRNR003170"/>
    </source>
</evidence>
<organism evidence="3 4">
    <name type="scientific">Lipingzhangella halophila</name>
    <dbReference type="NCBI Taxonomy" id="1783352"/>
    <lineage>
        <taxon>Bacteria</taxon>
        <taxon>Bacillati</taxon>
        <taxon>Actinomycetota</taxon>
        <taxon>Actinomycetes</taxon>
        <taxon>Streptosporangiales</taxon>
        <taxon>Nocardiopsidaceae</taxon>
        <taxon>Lipingzhangella</taxon>
    </lineage>
</organism>
<evidence type="ECO:0000313" key="4">
    <source>
        <dbReference type="Proteomes" id="UP000523007"/>
    </source>
</evidence>
<keyword evidence="4" id="KW-1185">Reference proteome</keyword>
<reference evidence="3 4" key="1">
    <citation type="submission" date="2020-08" db="EMBL/GenBank/DDBJ databases">
        <title>Sequencing the genomes of 1000 actinobacteria strains.</title>
        <authorList>
            <person name="Klenk H.-P."/>
        </authorList>
    </citation>
    <scope>NUCLEOTIDE SEQUENCE [LARGE SCALE GENOMIC DNA]</scope>
    <source>
        <strain evidence="3 4">DSM 102030</strain>
    </source>
</reference>
<sequence length="217" mass="23701">MADSLSGGGRSARLLAAAGDDLAAAARVRLLTELTAGSVDPEVYARYLRVEEEFVHTAARVLGAAVWDAPRWESTVGHARSLFSLVTEQREYFAHARAQWPAAADLSPAARRAAGGLSEHVLRAAADHGYPAIVTSMLAAEQLYLTWCTAATGRDVRREPAVQEWIELHARAPFTDQVAFLRAEVDALPGEVSDARLLDWFTAMLAEECRFHDAVFR</sequence>
<evidence type="ECO:0000256" key="2">
    <source>
        <dbReference type="PIRSR" id="PIRSR003170-1"/>
    </source>
</evidence>
<dbReference type="CDD" id="cd19358">
    <property type="entry name" value="TenA_E_Spr0628-like"/>
    <property type="match status" value="1"/>
</dbReference>
<dbReference type="PIRSF" id="PIRSF003170">
    <property type="entry name" value="Pet18p"/>
    <property type="match status" value="1"/>
</dbReference>
<dbReference type="AlphaFoldDB" id="A0A7W7RII6"/>
<dbReference type="Gene3D" id="1.20.910.10">
    <property type="entry name" value="Heme oxygenase-like"/>
    <property type="match status" value="1"/>
</dbReference>
<dbReference type="Proteomes" id="UP000523007">
    <property type="component" value="Unassembled WGS sequence"/>
</dbReference>
<evidence type="ECO:0000313" key="3">
    <source>
        <dbReference type="EMBL" id="MBB4932661.1"/>
    </source>
</evidence>
<name>A0A7W7RII6_9ACTN</name>
<protein>
    <recommendedName>
        <fullName evidence="1">Aminopyrimidine aminohydrolase</fullName>
        <ecNumber evidence="1">3.5.99.2</ecNumber>
    </recommendedName>
</protein>
<comment type="similarity">
    <text evidence="1">Belongs to the TenA family.</text>
</comment>
<comment type="catalytic activity">
    <reaction evidence="1">
        <text>4-amino-5-aminomethyl-2-methylpyrimidine + H2O = 4-amino-5-hydroxymethyl-2-methylpyrimidine + NH4(+)</text>
        <dbReference type="Rhea" id="RHEA:31799"/>
        <dbReference type="ChEBI" id="CHEBI:15377"/>
        <dbReference type="ChEBI" id="CHEBI:16892"/>
        <dbReference type="ChEBI" id="CHEBI:28938"/>
        <dbReference type="ChEBI" id="CHEBI:63416"/>
        <dbReference type="EC" id="3.5.99.2"/>
    </reaction>
</comment>
<dbReference type="InterPro" id="IPR016084">
    <property type="entry name" value="Haem_Oase-like_multi-hlx"/>
</dbReference>
<accession>A0A7W7RII6</accession>
<dbReference type="GO" id="GO:0050334">
    <property type="term" value="F:thiaminase activity"/>
    <property type="evidence" value="ECO:0007669"/>
    <property type="project" value="UniProtKB-UniRule"/>
</dbReference>
<dbReference type="RefSeq" id="WP_184580244.1">
    <property type="nucleotide sequence ID" value="NZ_JACHJT010000001.1"/>
</dbReference>
<dbReference type="InterPro" id="IPR026285">
    <property type="entry name" value="TenA_E"/>
</dbReference>
<comment type="pathway">
    <text evidence="1">Cofactor biosynthesis; thiamine diphosphate biosynthesis.</text>
</comment>
<dbReference type="UniPathway" id="UPA00060"/>